<gene>
    <name evidence="3" type="ORF">HKI87_13g74060</name>
</gene>
<keyword evidence="4" id="KW-1185">Reference proteome</keyword>
<organism evidence="3 4">
    <name type="scientific">Chloropicon roscoffensis</name>
    <dbReference type="NCBI Taxonomy" id="1461544"/>
    <lineage>
        <taxon>Eukaryota</taxon>
        <taxon>Viridiplantae</taxon>
        <taxon>Chlorophyta</taxon>
        <taxon>Chloropicophyceae</taxon>
        <taxon>Chloropicales</taxon>
        <taxon>Chloropicaceae</taxon>
        <taxon>Chloropicon</taxon>
    </lineage>
</organism>
<name>A0AAX4PIR3_9CHLO</name>
<feature type="domain" description="Myb-like" evidence="2">
    <location>
        <begin position="91"/>
        <end position="138"/>
    </location>
</feature>
<feature type="region of interest" description="Disordered" evidence="1">
    <location>
        <begin position="58"/>
        <end position="87"/>
    </location>
</feature>
<evidence type="ECO:0000259" key="2">
    <source>
        <dbReference type="PROSITE" id="PS50090"/>
    </source>
</evidence>
<dbReference type="InterPro" id="IPR009057">
    <property type="entry name" value="Homeodomain-like_sf"/>
</dbReference>
<dbReference type="CDD" id="cd00167">
    <property type="entry name" value="SANT"/>
    <property type="match status" value="1"/>
</dbReference>
<evidence type="ECO:0000313" key="4">
    <source>
        <dbReference type="Proteomes" id="UP001472866"/>
    </source>
</evidence>
<evidence type="ECO:0000256" key="1">
    <source>
        <dbReference type="SAM" id="MobiDB-lite"/>
    </source>
</evidence>
<dbReference type="InterPro" id="IPR001005">
    <property type="entry name" value="SANT/Myb"/>
</dbReference>
<evidence type="ECO:0000313" key="3">
    <source>
        <dbReference type="EMBL" id="WZN65844.1"/>
    </source>
</evidence>
<proteinExistence type="predicted"/>
<dbReference type="Gene3D" id="1.10.10.60">
    <property type="entry name" value="Homeodomain-like"/>
    <property type="match status" value="1"/>
</dbReference>
<dbReference type="Proteomes" id="UP001472866">
    <property type="component" value="Chromosome 13"/>
</dbReference>
<dbReference type="EMBL" id="CP151513">
    <property type="protein sequence ID" value="WZN65844.1"/>
    <property type="molecule type" value="Genomic_DNA"/>
</dbReference>
<protein>
    <submittedName>
        <fullName evidence="3">Myb-like domain-containing protein</fullName>
    </submittedName>
</protein>
<dbReference type="SUPFAM" id="SSF46689">
    <property type="entry name" value="Homeodomain-like"/>
    <property type="match status" value="1"/>
</dbReference>
<dbReference type="AlphaFoldDB" id="A0AAX4PIR3"/>
<dbReference type="PROSITE" id="PS50090">
    <property type="entry name" value="MYB_LIKE"/>
    <property type="match status" value="1"/>
</dbReference>
<sequence>MAGNFNHNVAFPQHPPDHPLWRDVNFCPPEVYQELILPLEKSNTGSTVKGVDEVAAMAPPPAGEKKRGRPPKQPQLVELPPAPSPEAVVTGAWSEEEDSLLVFMQSDPGRDLRLSYDDVAECLGRSGNAVKCRWHSQVKKVIDSLSPDEYKLQVEKGQRRWYTGKQTM</sequence>
<accession>A0AAX4PIR3</accession>
<reference evidence="3 4" key="1">
    <citation type="submission" date="2024-03" db="EMBL/GenBank/DDBJ databases">
        <title>Complete genome sequence of the green alga Chloropicon roscoffensis RCC1871.</title>
        <authorList>
            <person name="Lemieux C."/>
            <person name="Pombert J.-F."/>
            <person name="Otis C."/>
            <person name="Turmel M."/>
        </authorList>
    </citation>
    <scope>NUCLEOTIDE SEQUENCE [LARGE SCALE GENOMIC DNA]</scope>
    <source>
        <strain evidence="3 4">RCC1871</strain>
    </source>
</reference>